<evidence type="ECO:0000259" key="3">
    <source>
        <dbReference type="SMART" id="SM00856"/>
    </source>
</evidence>
<comment type="caution">
    <text evidence="4">The sequence shown here is derived from an EMBL/GenBank/DDBJ whole genome shotgun (WGS) entry which is preliminary data.</text>
</comment>
<dbReference type="InterPro" id="IPR034086">
    <property type="entry name" value="PMEI_plant"/>
</dbReference>
<dbReference type="Pfam" id="PF04043">
    <property type="entry name" value="PMEI"/>
    <property type="match status" value="1"/>
</dbReference>
<name>A0AAD4P9I3_PERFH</name>
<dbReference type="SMART" id="SM00856">
    <property type="entry name" value="PMEI"/>
    <property type="match status" value="1"/>
</dbReference>
<dbReference type="SUPFAM" id="SSF101148">
    <property type="entry name" value="Plant invertase/pectin methylesterase inhibitor"/>
    <property type="match status" value="1"/>
</dbReference>
<dbReference type="PANTHER" id="PTHR31080">
    <property type="entry name" value="PECTINESTERASE INHIBITOR-LIKE"/>
    <property type="match status" value="1"/>
</dbReference>
<dbReference type="NCBIfam" id="TIGR01614">
    <property type="entry name" value="PME_inhib"/>
    <property type="match status" value="1"/>
</dbReference>
<keyword evidence="5" id="KW-1185">Reference proteome</keyword>
<keyword evidence="1 2" id="KW-0732">Signal</keyword>
<dbReference type="PANTHER" id="PTHR31080:SF248">
    <property type="entry name" value="PECTINESTERASE INHIBITOR-LIKE"/>
    <property type="match status" value="1"/>
</dbReference>
<evidence type="ECO:0000256" key="1">
    <source>
        <dbReference type="ARBA" id="ARBA00022729"/>
    </source>
</evidence>
<gene>
    <name evidence="4" type="ORF">C2S53_008377</name>
</gene>
<dbReference type="AlphaFoldDB" id="A0AAD4P9I3"/>
<dbReference type="Proteomes" id="UP001190926">
    <property type="component" value="Unassembled WGS sequence"/>
</dbReference>
<organism evidence="4 5">
    <name type="scientific">Perilla frutescens var. hirtella</name>
    <name type="common">Perilla citriodora</name>
    <name type="synonym">Perilla setoyensis</name>
    <dbReference type="NCBI Taxonomy" id="608512"/>
    <lineage>
        <taxon>Eukaryota</taxon>
        <taxon>Viridiplantae</taxon>
        <taxon>Streptophyta</taxon>
        <taxon>Embryophyta</taxon>
        <taxon>Tracheophyta</taxon>
        <taxon>Spermatophyta</taxon>
        <taxon>Magnoliopsida</taxon>
        <taxon>eudicotyledons</taxon>
        <taxon>Gunneridae</taxon>
        <taxon>Pentapetalae</taxon>
        <taxon>asterids</taxon>
        <taxon>lamiids</taxon>
        <taxon>Lamiales</taxon>
        <taxon>Lamiaceae</taxon>
        <taxon>Nepetoideae</taxon>
        <taxon>Elsholtzieae</taxon>
        <taxon>Perilla</taxon>
    </lineage>
</organism>
<evidence type="ECO:0000313" key="5">
    <source>
        <dbReference type="Proteomes" id="UP001190926"/>
    </source>
</evidence>
<accession>A0AAD4P9I3</accession>
<dbReference type="InterPro" id="IPR006501">
    <property type="entry name" value="Pectinesterase_inhib_dom"/>
</dbReference>
<dbReference type="InterPro" id="IPR035513">
    <property type="entry name" value="Invertase/methylesterase_inhib"/>
</dbReference>
<dbReference type="CDD" id="cd15797">
    <property type="entry name" value="PMEI"/>
    <property type="match status" value="1"/>
</dbReference>
<dbReference type="EMBL" id="SDAM02000082">
    <property type="protein sequence ID" value="KAH6831758.1"/>
    <property type="molecule type" value="Genomic_DNA"/>
</dbReference>
<feature type="chain" id="PRO_5042037940" description="Pectinesterase inhibitor domain-containing protein" evidence="2">
    <location>
        <begin position="22"/>
        <end position="164"/>
    </location>
</feature>
<feature type="signal peptide" evidence="2">
    <location>
        <begin position="1"/>
        <end position="21"/>
    </location>
</feature>
<dbReference type="Gene3D" id="1.20.140.40">
    <property type="entry name" value="Invertase/pectin methylesterase inhibitor family protein"/>
    <property type="match status" value="1"/>
</dbReference>
<protein>
    <recommendedName>
        <fullName evidence="3">Pectinesterase inhibitor domain-containing protein</fullName>
    </recommendedName>
</protein>
<dbReference type="InterPro" id="IPR051955">
    <property type="entry name" value="PME_Inhibitor"/>
</dbReference>
<evidence type="ECO:0000313" key="4">
    <source>
        <dbReference type="EMBL" id="KAH6831758.1"/>
    </source>
</evidence>
<evidence type="ECO:0000256" key="2">
    <source>
        <dbReference type="SAM" id="SignalP"/>
    </source>
</evidence>
<dbReference type="GO" id="GO:0046910">
    <property type="term" value="F:pectinesterase inhibitor activity"/>
    <property type="evidence" value="ECO:0007669"/>
    <property type="project" value="InterPro"/>
</dbReference>
<reference evidence="4 5" key="1">
    <citation type="journal article" date="2021" name="Nat. Commun.">
        <title>Incipient diploidization of the medicinal plant Perilla within 10,000 years.</title>
        <authorList>
            <person name="Zhang Y."/>
            <person name="Shen Q."/>
            <person name="Leng L."/>
            <person name="Zhang D."/>
            <person name="Chen S."/>
            <person name="Shi Y."/>
            <person name="Ning Z."/>
            <person name="Chen S."/>
        </authorList>
    </citation>
    <scope>NUCLEOTIDE SEQUENCE [LARGE SCALE GENOMIC DNA]</scope>
    <source>
        <strain evidence="5">cv. PC099</strain>
    </source>
</reference>
<sequence>MGSLFVVIFVVSLGLLSKCEGDLIGDLCSRSNNPSLCNQVLRSDPRSGGSDARGLAEIAVENAESSTKSAINVAKSVVNGGNKNNIDTCIENFNNAVGTLEDSKPLIRKGDRGSIGDLKTKGSAVLTDLNTCADDFPNEPTQLKEATARAYTISQLFLIIVNTY</sequence>
<feature type="domain" description="Pectinesterase inhibitor" evidence="3">
    <location>
        <begin position="19"/>
        <end position="157"/>
    </location>
</feature>
<proteinExistence type="predicted"/>